<proteinExistence type="predicted"/>
<keyword evidence="2" id="KW-1185">Reference proteome</keyword>
<dbReference type="AlphaFoldDB" id="A0AAD7CPB9"/>
<organism evidence="1 2">
    <name type="scientific">Mycena rosella</name>
    <name type="common">Pink bonnet</name>
    <name type="synonym">Agaricus rosellus</name>
    <dbReference type="NCBI Taxonomy" id="1033263"/>
    <lineage>
        <taxon>Eukaryota</taxon>
        <taxon>Fungi</taxon>
        <taxon>Dikarya</taxon>
        <taxon>Basidiomycota</taxon>
        <taxon>Agaricomycotina</taxon>
        <taxon>Agaricomycetes</taxon>
        <taxon>Agaricomycetidae</taxon>
        <taxon>Agaricales</taxon>
        <taxon>Marasmiineae</taxon>
        <taxon>Mycenaceae</taxon>
        <taxon>Mycena</taxon>
    </lineage>
</organism>
<sequence>MAIALDNTTQPPIGNPSTVTFTKFVSANTNTGGNSGSPAVVPTGDVLPANPQNSPAMGALEVIPKHGQSVRIASNEQWHGDPHAPLDVVGMRSEESRPVSTKLILSDSTPADGGLEEYPILELDIDPDELTQKQIDQLNIICAHLGTVNARFTNTMAILTVTVQFPPLYQSFTFLLHSLISNSLALVAITLL</sequence>
<comment type="caution">
    <text evidence="1">The sequence shown here is derived from an EMBL/GenBank/DDBJ whole genome shotgun (WGS) entry which is preliminary data.</text>
</comment>
<gene>
    <name evidence="1" type="ORF">B0H17DRAFT_1147329</name>
</gene>
<dbReference type="EMBL" id="JARKIE010000345">
    <property type="protein sequence ID" value="KAJ7652585.1"/>
    <property type="molecule type" value="Genomic_DNA"/>
</dbReference>
<evidence type="ECO:0000313" key="1">
    <source>
        <dbReference type="EMBL" id="KAJ7652585.1"/>
    </source>
</evidence>
<reference evidence="1" key="1">
    <citation type="submission" date="2023-03" db="EMBL/GenBank/DDBJ databases">
        <title>Massive genome expansion in bonnet fungi (Mycena s.s.) driven by repeated elements and novel gene families across ecological guilds.</title>
        <authorList>
            <consortium name="Lawrence Berkeley National Laboratory"/>
            <person name="Harder C.B."/>
            <person name="Miyauchi S."/>
            <person name="Viragh M."/>
            <person name="Kuo A."/>
            <person name="Thoen E."/>
            <person name="Andreopoulos B."/>
            <person name="Lu D."/>
            <person name="Skrede I."/>
            <person name="Drula E."/>
            <person name="Henrissat B."/>
            <person name="Morin E."/>
            <person name="Kohler A."/>
            <person name="Barry K."/>
            <person name="LaButti K."/>
            <person name="Morin E."/>
            <person name="Salamov A."/>
            <person name="Lipzen A."/>
            <person name="Mereny Z."/>
            <person name="Hegedus B."/>
            <person name="Baldrian P."/>
            <person name="Stursova M."/>
            <person name="Weitz H."/>
            <person name="Taylor A."/>
            <person name="Grigoriev I.V."/>
            <person name="Nagy L.G."/>
            <person name="Martin F."/>
            <person name="Kauserud H."/>
        </authorList>
    </citation>
    <scope>NUCLEOTIDE SEQUENCE</scope>
    <source>
        <strain evidence="1">CBHHK067</strain>
    </source>
</reference>
<name>A0AAD7CPB9_MYCRO</name>
<dbReference type="Proteomes" id="UP001221757">
    <property type="component" value="Unassembled WGS sequence"/>
</dbReference>
<evidence type="ECO:0000313" key="2">
    <source>
        <dbReference type="Proteomes" id="UP001221757"/>
    </source>
</evidence>
<protein>
    <submittedName>
        <fullName evidence="1">Uncharacterized protein</fullName>
    </submittedName>
</protein>
<accession>A0AAD7CPB9</accession>